<dbReference type="AlphaFoldDB" id="A0A7W2TTQ4"/>
<dbReference type="Proteomes" id="UP000539350">
    <property type="component" value="Unassembled WGS sequence"/>
</dbReference>
<dbReference type="RefSeq" id="WP_182168622.1">
    <property type="nucleotide sequence ID" value="NZ_JACFXU010000013.1"/>
</dbReference>
<dbReference type="EMBL" id="JACFXU010000013">
    <property type="protein sequence ID" value="MBA6411761.1"/>
    <property type="molecule type" value="Genomic_DNA"/>
</dbReference>
<feature type="compositionally biased region" description="Low complexity" evidence="1">
    <location>
        <begin position="21"/>
        <end position="37"/>
    </location>
</feature>
<proteinExistence type="predicted"/>
<evidence type="ECO:0000313" key="2">
    <source>
        <dbReference type="EMBL" id="MBA6411761.1"/>
    </source>
</evidence>
<keyword evidence="3" id="KW-1185">Reference proteome</keyword>
<feature type="region of interest" description="Disordered" evidence="1">
    <location>
        <begin position="1"/>
        <end position="45"/>
    </location>
</feature>
<sequence length="45" mass="4858">MADDSSRLEKGGVDLEPLPPIDLDTPPQLDLTLPLDPDTQEEAEA</sequence>
<accession>A0A7W2TTQ4</accession>
<evidence type="ECO:0000313" key="3">
    <source>
        <dbReference type="Proteomes" id="UP000539350"/>
    </source>
</evidence>
<protein>
    <submittedName>
        <fullName evidence="2">Uncharacterized protein</fullName>
    </submittedName>
</protein>
<comment type="caution">
    <text evidence="2">The sequence shown here is derived from an EMBL/GenBank/DDBJ whole genome shotgun (WGS) entry which is preliminary data.</text>
</comment>
<reference evidence="2 3" key="1">
    <citation type="submission" date="2020-07" db="EMBL/GenBank/DDBJ databases">
        <title>Halieaceae bacterium, F7430, whole genome shotgun sequencing project.</title>
        <authorList>
            <person name="Jiang S."/>
            <person name="Liu Z.W."/>
            <person name="Du Z.J."/>
        </authorList>
    </citation>
    <scope>NUCLEOTIDE SEQUENCE [LARGE SCALE GENOMIC DNA]</scope>
    <source>
        <strain evidence="2 3">F7430</strain>
    </source>
</reference>
<gene>
    <name evidence="2" type="ORF">H2508_01385</name>
</gene>
<name>A0A7W2TTQ4_9GAMM</name>
<evidence type="ECO:0000256" key="1">
    <source>
        <dbReference type="SAM" id="MobiDB-lite"/>
    </source>
</evidence>
<organism evidence="2 3">
    <name type="scientific">Sediminihaliea albiluteola</name>
    <dbReference type="NCBI Taxonomy" id="2758564"/>
    <lineage>
        <taxon>Bacteria</taxon>
        <taxon>Pseudomonadati</taxon>
        <taxon>Pseudomonadota</taxon>
        <taxon>Gammaproteobacteria</taxon>
        <taxon>Cellvibrionales</taxon>
        <taxon>Halieaceae</taxon>
        <taxon>Sediminihaliea</taxon>
    </lineage>
</organism>
<feature type="compositionally biased region" description="Basic and acidic residues" evidence="1">
    <location>
        <begin position="1"/>
        <end position="13"/>
    </location>
</feature>